<accession>A0A9P5Y2Y5</accession>
<reference evidence="1" key="1">
    <citation type="submission" date="2020-11" db="EMBL/GenBank/DDBJ databases">
        <authorList>
            <consortium name="DOE Joint Genome Institute"/>
            <person name="Ahrendt S."/>
            <person name="Riley R."/>
            <person name="Andreopoulos W."/>
            <person name="Labutti K."/>
            <person name="Pangilinan J."/>
            <person name="Ruiz-Duenas F.J."/>
            <person name="Barrasa J.M."/>
            <person name="Sanchez-Garcia M."/>
            <person name="Camarero S."/>
            <person name="Miyauchi S."/>
            <person name="Serrano A."/>
            <person name="Linde D."/>
            <person name="Babiker R."/>
            <person name="Drula E."/>
            <person name="Ayuso-Fernandez I."/>
            <person name="Pacheco R."/>
            <person name="Padilla G."/>
            <person name="Ferreira P."/>
            <person name="Barriuso J."/>
            <person name="Kellner H."/>
            <person name="Castanera R."/>
            <person name="Alfaro M."/>
            <person name="Ramirez L."/>
            <person name="Pisabarro A.G."/>
            <person name="Kuo A."/>
            <person name="Tritt A."/>
            <person name="Lipzen A."/>
            <person name="He G."/>
            <person name="Yan M."/>
            <person name="Ng V."/>
            <person name="Cullen D."/>
            <person name="Martin F."/>
            <person name="Rosso M.-N."/>
            <person name="Henrissat B."/>
            <person name="Hibbett D."/>
            <person name="Martinez A.T."/>
            <person name="Grigoriev I.V."/>
        </authorList>
    </citation>
    <scope>NUCLEOTIDE SEQUENCE</scope>
    <source>
        <strain evidence="1">CBS 247.69</strain>
    </source>
</reference>
<gene>
    <name evidence="1" type="ORF">BDZ94DRAFT_1146598</name>
</gene>
<organism evidence="1 2">
    <name type="scientific">Collybia nuda</name>
    <dbReference type="NCBI Taxonomy" id="64659"/>
    <lineage>
        <taxon>Eukaryota</taxon>
        <taxon>Fungi</taxon>
        <taxon>Dikarya</taxon>
        <taxon>Basidiomycota</taxon>
        <taxon>Agaricomycotina</taxon>
        <taxon>Agaricomycetes</taxon>
        <taxon>Agaricomycetidae</taxon>
        <taxon>Agaricales</taxon>
        <taxon>Tricholomatineae</taxon>
        <taxon>Clitocybaceae</taxon>
        <taxon>Collybia</taxon>
    </lineage>
</organism>
<dbReference type="Proteomes" id="UP000807353">
    <property type="component" value="Unassembled WGS sequence"/>
</dbReference>
<sequence length="97" mass="11342">FAEEQVNEILAKIEIGPDLTDTQRETVRSLIREYADIFALSLSEVLFVDWYKHKLNIDPTADKLPTQISQRPVMEAQKTWFNEILDDMEKSFVIQKV</sequence>
<proteinExistence type="predicted"/>
<feature type="non-terminal residue" evidence="1">
    <location>
        <position position="97"/>
    </location>
</feature>
<evidence type="ECO:0000313" key="2">
    <source>
        <dbReference type="Proteomes" id="UP000807353"/>
    </source>
</evidence>
<dbReference type="AlphaFoldDB" id="A0A9P5Y2Y5"/>
<protein>
    <submittedName>
        <fullName evidence="1">Uncharacterized protein</fullName>
    </submittedName>
</protein>
<dbReference type="OrthoDB" id="3363652at2759"/>
<keyword evidence="2" id="KW-1185">Reference proteome</keyword>
<dbReference type="EMBL" id="MU150272">
    <property type="protein sequence ID" value="KAF9462482.1"/>
    <property type="molecule type" value="Genomic_DNA"/>
</dbReference>
<evidence type="ECO:0000313" key="1">
    <source>
        <dbReference type="EMBL" id="KAF9462482.1"/>
    </source>
</evidence>
<comment type="caution">
    <text evidence="1">The sequence shown here is derived from an EMBL/GenBank/DDBJ whole genome shotgun (WGS) entry which is preliminary data.</text>
</comment>
<feature type="non-terminal residue" evidence="1">
    <location>
        <position position="1"/>
    </location>
</feature>
<name>A0A9P5Y2Y5_9AGAR</name>